<feature type="compositionally biased region" description="Basic residues" evidence="3">
    <location>
        <begin position="282"/>
        <end position="294"/>
    </location>
</feature>
<dbReference type="EMBL" id="KL197711">
    <property type="protein sequence ID" value="KDQ62782.1"/>
    <property type="molecule type" value="Genomic_DNA"/>
</dbReference>
<evidence type="ECO:0000256" key="3">
    <source>
        <dbReference type="SAM" id="MobiDB-lite"/>
    </source>
</evidence>
<accession>A0A067QGY1</accession>
<dbReference type="GO" id="GO:0005634">
    <property type="term" value="C:nucleus"/>
    <property type="evidence" value="ECO:0007669"/>
    <property type="project" value="UniProtKB-SubCell"/>
</dbReference>
<feature type="compositionally biased region" description="Basic residues" evidence="3">
    <location>
        <begin position="329"/>
        <end position="347"/>
    </location>
</feature>
<sequence length="574" mass="64339">MGPPPIPPQPPVATSQVLSQQPQNAANNQDINEKYRRLKRKYFELEEKYKEATTELQASGRRNARMREDRISFLDRIIELESGQSSAPQPPHPQAMFPPQSAFPRSLMSAQAKFLFQSNLRQAIHEIETEDHDIDPLLTSRHVGPQARKRRQLEEEEKRQRELKEREALAQKQAKEEENAKRGSKRSRGKAREQPPPAPPPHHQMPPGPHHIQGPGHPPPPHQPSSASPPVLVSSTGTRLRLKPPAPPLPPPAEPGHHVPGHPQSMAQGSMSHHSHQAPPQHQRHPQPHPHAQHSRSQVHLSHHESDSQSPTSPYMSAHDDPHASGSHMRSHSHSSHHSHSHSHSQTHSHSQPPHPPPHQYPHSPPDPYYQASHQQQSHPNLVLSPPAQHPHSPNSSRSDRPSRPKRLKAHTVTPKQFNIPPVPRDRKGKPLLPLNVGIMTIINLGEICLREHFHTERYIFPVGYEVARRYASTVDPNNDVVYNCTILDGGDGPKFQIIPSDAPSRPFVSGTPTGAWAAVVKQANHIRNRQHSNSVSGPDFFGLGQNTVKHLLQELEGADKLKNYVWQQYMEGG</sequence>
<feature type="compositionally biased region" description="Pro residues" evidence="3">
    <location>
        <begin position="194"/>
        <end position="209"/>
    </location>
</feature>
<feature type="compositionally biased region" description="Pro residues" evidence="3">
    <location>
        <begin position="353"/>
        <end position="368"/>
    </location>
</feature>
<feature type="compositionally biased region" description="Basic and acidic residues" evidence="3">
    <location>
        <begin position="152"/>
        <end position="181"/>
    </location>
</feature>
<feature type="region of interest" description="Disordered" evidence="3">
    <location>
        <begin position="1"/>
        <end position="33"/>
    </location>
</feature>
<evidence type="ECO:0000313" key="5">
    <source>
        <dbReference type="Proteomes" id="UP000027265"/>
    </source>
</evidence>
<evidence type="ECO:0008006" key="6">
    <source>
        <dbReference type="Google" id="ProtNLM"/>
    </source>
</evidence>
<dbReference type="Pfam" id="PF05965">
    <property type="entry name" value="FYRC"/>
    <property type="match status" value="1"/>
</dbReference>
<gene>
    <name evidence="4" type="ORF">JAAARDRAFT_54664</name>
</gene>
<dbReference type="Pfam" id="PF05964">
    <property type="entry name" value="FYRN"/>
    <property type="match status" value="1"/>
</dbReference>
<comment type="subcellular location">
    <subcellularLocation>
        <location evidence="1">Nucleus</location>
    </subcellularLocation>
</comment>
<evidence type="ECO:0000256" key="1">
    <source>
        <dbReference type="ARBA" id="ARBA00004123"/>
    </source>
</evidence>
<dbReference type="OrthoDB" id="285793at2759"/>
<dbReference type="STRING" id="933084.A0A067QGY1"/>
<evidence type="ECO:0000313" key="4">
    <source>
        <dbReference type="EMBL" id="KDQ62782.1"/>
    </source>
</evidence>
<name>A0A067QGY1_9AGAM</name>
<feature type="region of interest" description="Disordered" evidence="3">
    <location>
        <begin position="80"/>
        <end position="101"/>
    </location>
</feature>
<dbReference type="Proteomes" id="UP000027265">
    <property type="component" value="Unassembled WGS sequence"/>
</dbReference>
<dbReference type="SMART" id="SM00542">
    <property type="entry name" value="FYRC"/>
    <property type="match status" value="1"/>
</dbReference>
<feature type="compositionally biased region" description="Pro residues" evidence="3">
    <location>
        <begin position="244"/>
        <end position="254"/>
    </location>
</feature>
<reference evidence="5" key="1">
    <citation type="journal article" date="2014" name="Proc. Natl. Acad. Sci. U.S.A.">
        <title>Extensive sampling of basidiomycete genomes demonstrates inadequacy of the white-rot/brown-rot paradigm for wood decay fungi.</title>
        <authorList>
            <person name="Riley R."/>
            <person name="Salamov A.A."/>
            <person name="Brown D.W."/>
            <person name="Nagy L.G."/>
            <person name="Floudas D."/>
            <person name="Held B.W."/>
            <person name="Levasseur A."/>
            <person name="Lombard V."/>
            <person name="Morin E."/>
            <person name="Otillar R."/>
            <person name="Lindquist E.A."/>
            <person name="Sun H."/>
            <person name="LaButti K.M."/>
            <person name="Schmutz J."/>
            <person name="Jabbour D."/>
            <person name="Luo H."/>
            <person name="Baker S.E."/>
            <person name="Pisabarro A.G."/>
            <person name="Walton J.D."/>
            <person name="Blanchette R.A."/>
            <person name="Henrissat B."/>
            <person name="Martin F."/>
            <person name="Cullen D."/>
            <person name="Hibbett D.S."/>
            <person name="Grigoriev I.V."/>
        </authorList>
    </citation>
    <scope>NUCLEOTIDE SEQUENCE [LARGE SCALE GENOMIC DNA]</scope>
    <source>
        <strain evidence="5">MUCL 33604</strain>
    </source>
</reference>
<feature type="compositionally biased region" description="Polar residues" evidence="3">
    <location>
        <begin position="12"/>
        <end position="30"/>
    </location>
</feature>
<dbReference type="HOGENOM" id="CLU_008133_1_0_1"/>
<dbReference type="Gene3D" id="3.30.160.360">
    <property type="match status" value="1"/>
</dbReference>
<dbReference type="InParanoid" id="A0A067QGY1"/>
<dbReference type="SMART" id="SM00541">
    <property type="entry name" value="FYRN"/>
    <property type="match status" value="1"/>
</dbReference>
<protein>
    <recommendedName>
        <fullName evidence="6">FYR N-terminal domain-containing protein</fullName>
    </recommendedName>
</protein>
<dbReference type="InterPro" id="IPR003889">
    <property type="entry name" value="FYrich_C"/>
</dbReference>
<feature type="region of interest" description="Disordered" evidence="3">
    <location>
        <begin position="127"/>
        <end position="427"/>
    </location>
</feature>
<keyword evidence="5" id="KW-1185">Reference proteome</keyword>
<proteinExistence type="predicted"/>
<dbReference type="InterPro" id="IPR003888">
    <property type="entry name" value="FYrich_N"/>
</dbReference>
<feature type="compositionally biased region" description="Pro residues" evidence="3">
    <location>
        <begin position="1"/>
        <end position="11"/>
    </location>
</feature>
<dbReference type="AlphaFoldDB" id="A0A067QGY1"/>
<keyword evidence="2" id="KW-0539">Nucleus</keyword>
<feature type="compositionally biased region" description="Low complexity" evidence="3">
    <location>
        <begin position="224"/>
        <end position="235"/>
    </location>
</feature>
<dbReference type="PROSITE" id="PS51543">
    <property type="entry name" value="FYRC"/>
    <property type="match status" value="1"/>
</dbReference>
<organism evidence="4 5">
    <name type="scientific">Jaapia argillacea MUCL 33604</name>
    <dbReference type="NCBI Taxonomy" id="933084"/>
    <lineage>
        <taxon>Eukaryota</taxon>
        <taxon>Fungi</taxon>
        <taxon>Dikarya</taxon>
        <taxon>Basidiomycota</taxon>
        <taxon>Agaricomycotina</taxon>
        <taxon>Agaricomycetes</taxon>
        <taxon>Agaricomycetidae</taxon>
        <taxon>Jaapiales</taxon>
        <taxon>Jaapiaceae</taxon>
        <taxon>Jaapia</taxon>
    </lineage>
</organism>
<evidence type="ECO:0000256" key="2">
    <source>
        <dbReference type="ARBA" id="ARBA00023242"/>
    </source>
</evidence>
<dbReference type="PROSITE" id="PS51542">
    <property type="entry name" value="FYRN"/>
    <property type="match status" value="1"/>
</dbReference>